<protein>
    <submittedName>
        <fullName evidence="1">Uncharacterized protein</fullName>
    </submittedName>
</protein>
<keyword evidence="2" id="KW-1185">Reference proteome</keyword>
<name>A0A2A2F3U2_9GAMM</name>
<dbReference type="AlphaFoldDB" id="A0A2A2F3U2"/>
<evidence type="ECO:0000313" key="2">
    <source>
        <dbReference type="Proteomes" id="UP000217771"/>
    </source>
</evidence>
<dbReference type="Gene3D" id="3.30.300.260">
    <property type="match status" value="1"/>
</dbReference>
<proteinExistence type="predicted"/>
<dbReference type="Pfam" id="PF20788">
    <property type="entry name" value="YuA_Gp49"/>
    <property type="match status" value="1"/>
</dbReference>
<dbReference type="OrthoDB" id="6199460at2"/>
<accession>A0A2A2F3U2</accession>
<dbReference type="RefSeq" id="WP_095619206.1">
    <property type="nucleotide sequence ID" value="NZ_NSKB01000001.1"/>
</dbReference>
<dbReference type="InterPro" id="IPR048374">
    <property type="entry name" value="YuA_Gp49-like"/>
</dbReference>
<organism evidence="1 2">
    <name type="scientific">Halomonas salipaludis</name>
    <dbReference type="NCBI Taxonomy" id="2032625"/>
    <lineage>
        <taxon>Bacteria</taxon>
        <taxon>Pseudomonadati</taxon>
        <taxon>Pseudomonadota</taxon>
        <taxon>Gammaproteobacteria</taxon>
        <taxon>Oceanospirillales</taxon>
        <taxon>Halomonadaceae</taxon>
        <taxon>Halomonas</taxon>
    </lineage>
</organism>
<dbReference type="EMBL" id="NSKB01000001">
    <property type="protein sequence ID" value="PAU79193.1"/>
    <property type="molecule type" value="Genomic_DNA"/>
</dbReference>
<comment type="caution">
    <text evidence="1">The sequence shown here is derived from an EMBL/GenBank/DDBJ whole genome shotgun (WGS) entry which is preliminary data.</text>
</comment>
<reference evidence="1 2" key="1">
    <citation type="submission" date="2017-08" db="EMBL/GenBank/DDBJ databases">
        <title>Halomonas alkalisoli sp. nov., isolated from saline alkaline soil.</title>
        <authorList>
            <person name="Wang D."/>
            <person name="Zhang G."/>
        </authorList>
    </citation>
    <scope>NUCLEOTIDE SEQUENCE [LARGE SCALE GENOMIC DNA]</scope>
    <source>
        <strain evidence="1 2">WRN001</strain>
    </source>
</reference>
<gene>
    <name evidence="1" type="ORF">CK498_02155</name>
</gene>
<sequence length="92" mass="10315">MLKARIAGIPCQVEVTGYTPADPGSFFEPPSGPEIEYEVYDRRGYKAGWLLAKVSDDDDLAILEQYEASLRESRDEARIDAYIDSLDARAWA</sequence>
<evidence type="ECO:0000313" key="1">
    <source>
        <dbReference type="EMBL" id="PAU79193.1"/>
    </source>
</evidence>
<dbReference type="Proteomes" id="UP000217771">
    <property type="component" value="Unassembled WGS sequence"/>
</dbReference>